<sequence length="98" mass="10573">MQYSFTPPGHIPKCSFITWLAIQDRLSIENRLVLFGIKANSQCSLCHGIASGVFADTIGVSSISPTILSVSFQFRIVAATDPIQFSQSWTDSSSFAAG</sequence>
<dbReference type="EMBL" id="CM046392">
    <property type="protein sequence ID" value="KAI8555161.1"/>
    <property type="molecule type" value="Genomic_DNA"/>
</dbReference>
<comment type="caution">
    <text evidence="1">The sequence shown here is derived from an EMBL/GenBank/DDBJ whole genome shotgun (WGS) entry which is preliminary data.</text>
</comment>
<proteinExistence type="predicted"/>
<organism evidence="1 2">
    <name type="scientific">Rhododendron molle</name>
    <name type="common">Chinese azalea</name>
    <name type="synonym">Azalea mollis</name>
    <dbReference type="NCBI Taxonomy" id="49168"/>
    <lineage>
        <taxon>Eukaryota</taxon>
        <taxon>Viridiplantae</taxon>
        <taxon>Streptophyta</taxon>
        <taxon>Embryophyta</taxon>
        <taxon>Tracheophyta</taxon>
        <taxon>Spermatophyta</taxon>
        <taxon>Magnoliopsida</taxon>
        <taxon>eudicotyledons</taxon>
        <taxon>Gunneridae</taxon>
        <taxon>Pentapetalae</taxon>
        <taxon>asterids</taxon>
        <taxon>Ericales</taxon>
        <taxon>Ericaceae</taxon>
        <taxon>Ericoideae</taxon>
        <taxon>Rhodoreae</taxon>
        <taxon>Rhododendron</taxon>
    </lineage>
</organism>
<evidence type="ECO:0000313" key="2">
    <source>
        <dbReference type="Proteomes" id="UP001062846"/>
    </source>
</evidence>
<keyword evidence="2" id="KW-1185">Reference proteome</keyword>
<dbReference type="Proteomes" id="UP001062846">
    <property type="component" value="Chromosome 5"/>
</dbReference>
<reference evidence="1" key="1">
    <citation type="submission" date="2022-02" db="EMBL/GenBank/DDBJ databases">
        <title>Plant Genome Project.</title>
        <authorList>
            <person name="Zhang R.-G."/>
        </authorList>
    </citation>
    <scope>NUCLEOTIDE SEQUENCE</scope>
    <source>
        <strain evidence="1">AT1</strain>
    </source>
</reference>
<protein>
    <submittedName>
        <fullName evidence="1">Uncharacterized protein</fullName>
    </submittedName>
</protein>
<gene>
    <name evidence="1" type="ORF">RHMOL_Rhmol05G0153200</name>
</gene>
<name>A0ACC0NPI5_RHOML</name>
<accession>A0ACC0NPI5</accession>
<evidence type="ECO:0000313" key="1">
    <source>
        <dbReference type="EMBL" id="KAI8555161.1"/>
    </source>
</evidence>